<sequence>MAVLDLPRHIFIENGALNRLDELVAAKGGTKVFVVMDSFLASSPVNLHEKVSSILLKSGFTSSFFSNYSGEPTTKNVEEAVKQLQDFQGDCVIGIGGGSAIDLAKAVAVFGKNKTIEWNEIPHCLQLKRLPLIAVPTTAGTGSEATKVMVITDPETNVKMNPSHPNLIPDAAVLDPELTLSLPPNFTVYTGLDALTHAIEGYVSNRASMMTDLFALEAIHQIGSALPKVYEDGKDNESRKEMILASCYAGIAFSNASTNLAHAAGRPLGAQFHIPHGLSVALLLPFVMRFGLESCKERYAEIAVALGEDPSLSIDELAKNSIKIIENFNDTFGIWKDAHKYIQPQKLIESTHVLIADALSGNGIATNRKIPSEHDIEVIYYMLAEKLAATSPELNEQTVNVVK</sequence>
<evidence type="ECO:0000256" key="2">
    <source>
        <dbReference type="ARBA" id="ARBA00023002"/>
    </source>
</evidence>
<gene>
    <name evidence="6" type="ORF">F9802_07380</name>
</gene>
<name>A0A6I1FMM7_9BACI</name>
<dbReference type="Gene3D" id="3.40.50.1970">
    <property type="match status" value="1"/>
</dbReference>
<keyword evidence="2" id="KW-0560">Oxidoreductase</keyword>
<keyword evidence="3" id="KW-0520">NAD</keyword>
<keyword evidence="7" id="KW-1185">Reference proteome</keyword>
<dbReference type="Gene3D" id="1.20.1090.10">
    <property type="entry name" value="Dehydroquinate synthase-like - alpha domain"/>
    <property type="match status" value="1"/>
</dbReference>
<dbReference type="CDD" id="cd08551">
    <property type="entry name" value="Fe-ADH"/>
    <property type="match status" value="1"/>
</dbReference>
<evidence type="ECO:0000313" key="7">
    <source>
        <dbReference type="Proteomes" id="UP000429595"/>
    </source>
</evidence>
<dbReference type="GO" id="GO:0046872">
    <property type="term" value="F:metal ion binding"/>
    <property type="evidence" value="ECO:0007669"/>
    <property type="project" value="InterPro"/>
</dbReference>
<feature type="domain" description="Fe-containing alcohol dehydrogenase-like C-terminal" evidence="5">
    <location>
        <begin position="187"/>
        <end position="380"/>
    </location>
</feature>
<dbReference type="GO" id="GO:0004022">
    <property type="term" value="F:alcohol dehydrogenase (NAD+) activity"/>
    <property type="evidence" value="ECO:0007669"/>
    <property type="project" value="UniProtKB-ARBA"/>
</dbReference>
<evidence type="ECO:0000256" key="1">
    <source>
        <dbReference type="ARBA" id="ARBA00007358"/>
    </source>
</evidence>
<reference evidence="6 7" key="1">
    <citation type="submission" date="2019-10" db="EMBL/GenBank/DDBJ databases">
        <title>Bacillus aerolatum sp. nov., isolated from bioaerosol of sport playgrounds.</title>
        <authorList>
            <person name="Chen P."/>
            <person name="Zhang G."/>
        </authorList>
    </citation>
    <scope>NUCLEOTIDE SEQUENCE [LARGE SCALE GENOMIC DNA]</scope>
    <source>
        <strain evidence="6 7">CX253</strain>
    </source>
</reference>
<organism evidence="6 7">
    <name type="scientific">Bacillus aerolatus</name>
    <dbReference type="NCBI Taxonomy" id="2653354"/>
    <lineage>
        <taxon>Bacteria</taxon>
        <taxon>Bacillati</taxon>
        <taxon>Bacillota</taxon>
        <taxon>Bacilli</taxon>
        <taxon>Bacillales</taxon>
        <taxon>Bacillaceae</taxon>
        <taxon>Bacillus</taxon>
    </lineage>
</organism>
<dbReference type="InterPro" id="IPR018211">
    <property type="entry name" value="ADH_Fe_CS"/>
</dbReference>
<dbReference type="InterPro" id="IPR039697">
    <property type="entry name" value="Alcohol_dehydrogenase_Fe"/>
</dbReference>
<evidence type="ECO:0000259" key="5">
    <source>
        <dbReference type="Pfam" id="PF25137"/>
    </source>
</evidence>
<dbReference type="InterPro" id="IPR001670">
    <property type="entry name" value="ADH_Fe/GldA"/>
</dbReference>
<dbReference type="AlphaFoldDB" id="A0A6I1FMM7"/>
<accession>A0A6I1FMM7</accession>
<dbReference type="PANTHER" id="PTHR11496">
    <property type="entry name" value="ALCOHOL DEHYDROGENASE"/>
    <property type="match status" value="1"/>
</dbReference>
<comment type="caution">
    <text evidence="6">The sequence shown here is derived from an EMBL/GenBank/DDBJ whole genome shotgun (WGS) entry which is preliminary data.</text>
</comment>
<proteinExistence type="inferred from homology"/>
<dbReference type="Proteomes" id="UP000429595">
    <property type="component" value="Unassembled WGS sequence"/>
</dbReference>
<dbReference type="EMBL" id="WEIO01000003">
    <property type="protein sequence ID" value="KAB7707559.1"/>
    <property type="molecule type" value="Genomic_DNA"/>
</dbReference>
<feature type="domain" description="Alcohol dehydrogenase iron-type/glycerol dehydrogenase GldA" evidence="4">
    <location>
        <begin position="7"/>
        <end position="176"/>
    </location>
</feature>
<dbReference type="PROSITE" id="PS00913">
    <property type="entry name" value="ADH_IRON_1"/>
    <property type="match status" value="1"/>
</dbReference>
<dbReference type="Pfam" id="PF25137">
    <property type="entry name" value="ADH_Fe_C"/>
    <property type="match status" value="1"/>
</dbReference>
<dbReference type="PANTHER" id="PTHR11496:SF102">
    <property type="entry name" value="ALCOHOL DEHYDROGENASE 4"/>
    <property type="match status" value="1"/>
</dbReference>
<evidence type="ECO:0000259" key="4">
    <source>
        <dbReference type="Pfam" id="PF00465"/>
    </source>
</evidence>
<evidence type="ECO:0000313" key="6">
    <source>
        <dbReference type="EMBL" id="KAB7707559.1"/>
    </source>
</evidence>
<dbReference type="SUPFAM" id="SSF56796">
    <property type="entry name" value="Dehydroquinate synthase-like"/>
    <property type="match status" value="1"/>
</dbReference>
<dbReference type="FunFam" id="3.40.50.1970:FF:000003">
    <property type="entry name" value="Alcohol dehydrogenase, iron-containing"/>
    <property type="match status" value="1"/>
</dbReference>
<dbReference type="InterPro" id="IPR056798">
    <property type="entry name" value="ADH_Fe_C"/>
</dbReference>
<protein>
    <submittedName>
        <fullName evidence="6">Iron-containing alcohol dehydrogenase</fullName>
    </submittedName>
</protein>
<dbReference type="RefSeq" id="WP_152150522.1">
    <property type="nucleotide sequence ID" value="NZ_WEIO01000003.1"/>
</dbReference>
<evidence type="ECO:0000256" key="3">
    <source>
        <dbReference type="ARBA" id="ARBA00023027"/>
    </source>
</evidence>
<comment type="similarity">
    <text evidence="1">Belongs to the iron-containing alcohol dehydrogenase family.</text>
</comment>
<dbReference type="Pfam" id="PF00465">
    <property type="entry name" value="Fe-ADH"/>
    <property type="match status" value="1"/>
</dbReference>